<reference evidence="2 3" key="1">
    <citation type="submission" date="2021-06" db="EMBL/GenBank/DDBJ databases">
        <title>Genome sequence of Babesia caballi.</title>
        <authorList>
            <person name="Yamagishi J."/>
            <person name="Kidaka T."/>
            <person name="Ochi A."/>
        </authorList>
    </citation>
    <scope>NUCLEOTIDE SEQUENCE [LARGE SCALE GENOMIC DNA]</scope>
    <source>
        <strain evidence="2">USDA-D6B2</strain>
    </source>
</reference>
<evidence type="ECO:0000256" key="1">
    <source>
        <dbReference type="SAM" id="MobiDB-lite"/>
    </source>
</evidence>
<protein>
    <submittedName>
        <fullName evidence="2">IS116 IS110 IS902 family protein, putative</fullName>
    </submittedName>
</protein>
<dbReference type="GeneID" id="94193237"/>
<accession>A0AAV4LT06</accession>
<evidence type="ECO:0000313" key="3">
    <source>
        <dbReference type="Proteomes" id="UP001497744"/>
    </source>
</evidence>
<dbReference type="AlphaFoldDB" id="A0AAV4LT06"/>
<keyword evidence="3" id="KW-1185">Reference proteome</keyword>
<dbReference type="Proteomes" id="UP001497744">
    <property type="component" value="Unassembled WGS sequence"/>
</dbReference>
<comment type="caution">
    <text evidence="2">The sequence shown here is derived from an EMBL/GenBank/DDBJ whole genome shotgun (WGS) entry which is preliminary data.</text>
</comment>
<sequence>MNIAKYVCGSLPRQAPVLARSCAVFCHPRPSTDSFSSRPPLRHLPPAWFASQHRTLTASIETDPGSKDTASDSNDATGLNADSGAPPDEPFKSMDGATFVRILSTVNDRNTGLVLALQKFKSELQAEGSRTYPFRLRDLRVLLDFSSQLLALQRDERDKDVISGVFELFKSDANASAAFHLCRLFSSYNNCQGRTLTSSVFQRLVHNRIGMMGARFLSPQKMEKLGEKYGPGAECALEFIASSLTHKDMGSLQRCCDSTLFDFLSEGMAYLERMGLKLKFEISSVKSTKLDKFLLTIGGKRDDKVASPYVMKQAVAHQIVVTLPKAPPSSSDDSITLNRQQHRDLVLQTFEKGVIARMEVLLTVRQSLSLVDSEGAVVWEDLRKLGTHKLTFESEIEVKSRDGEDFDTKDWTVVDINGVLNSNAPFTA</sequence>
<proteinExistence type="predicted"/>
<dbReference type="EMBL" id="BPLF01000001">
    <property type="protein sequence ID" value="GIX61754.1"/>
    <property type="molecule type" value="Genomic_DNA"/>
</dbReference>
<evidence type="ECO:0000313" key="2">
    <source>
        <dbReference type="EMBL" id="GIX61754.1"/>
    </source>
</evidence>
<name>A0AAV4LT06_BABCB</name>
<feature type="region of interest" description="Disordered" evidence="1">
    <location>
        <begin position="60"/>
        <end position="90"/>
    </location>
</feature>
<dbReference type="RefSeq" id="XP_067713825.1">
    <property type="nucleotide sequence ID" value="XM_067857724.1"/>
</dbReference>
<organism evidence="2 3">
    <name type="scientific">Babesia caballi</name>
    <dbReference type="NCBI Taxonomy" id="5871"/>
    <lineage>
        <taxon>Eukaryota</taxon>
        <taxon>Sar</taxon>
        <taxon>Alveolata</taxon>
        <taxon>Apicomplexa</taxon>
        <taxon>Aconoidasida</taxon>
        <taxon>Piroplasmida</taxon>
        <taxon>Babesiidae</taxon>
        <taxon>Babesia</taxon>
    </lineage>
</organism>
<gene>
    <name evidence="2" type="ORF">BcabD6B2_11890</name>
</gene>